<dbReference type="Pfam" id="PF02630">
    <property type="entry name" value="SCO1-SenC"/>
    <property type="match status" value="1"/>
</dbReference>
<dbReference type="OrthoDB" id="9790194at2"/>
<feature type="chain" id="PRO_5020975037" evidence="4">
    <location>
        <begin position="21"/>
        <end position="191"/>
    </location>
</feature>
<evidence type="ECO:0000256" key="1">
    <source>
        <dbReference type="ARBA" id="ARBA00010996"/>
    </source>
</evidence>
<feature type="binding site" evidence="2">
    <location>
        <position position="68"/>
    </location>
    <ligand>
        <name>Cu cation</name>
        <dbReference type="ChEBI" id="CHEBI:23378"/>
    </ligand>
</feature>
<proteinExistence type="inferred from homology"/>
<dbReference type="SUPFAM" id="SSF52833">
    <property type="entry name" value="Thioredoxin-like"/>
    <property type="match status" value="1"/>
</dbReference>
<keyword evidence="6" id="KW-1185">Reference proteome</keyword>
<reference evidence="5 6" key="1">
    <citation type="submission" date="2017-10" db="EMBL/GenBank/DDBJ databases">
        <title>Nyctiphanis sp. nov., isolated from the stomach of the euphausiid Nyctiphanes simplex (Hansen, 1911) in the Gulf of California.</title>
        <authorList>
            <person name="Gomez-Gil B."/>
            <person name="Aguilar-Mendez M."/>
            <person name="Lopez-Cortes A."/>
            <person name="Gomez-Gutierrez J."/>
            <person name="Roque A."/>
            <person name="Lang E."/>
            <person name="Gonzalez-Castillo A."/>
        </authorList>
    </citation>
    <scope>NUCLEOTIDE SEQUENCE [LARGE SCALE GENOMIC DNA]</scope>
    <source>
        <strain evidence="5 6">CAIM 600</strain>
    </source>
</reference>
<sequence length="191" mass="21274">MKIKLLVLAFALFAGLGARFYFDQNQQTEDKRLAGQLLSGSNTINLYDPNDDRVRIVYFGYTHCPDVCPTSLAILSAAMKTLPAETLDKIAPIFITLDPDRDTAEAAEQYAKHFHPRLLGASGSQEQIQTLARKYGVLYQVTELEDSAMEYTVDHSSYFYFISSDGSVIEKVQHTLNPAIIADAINRTTNS</sequence>
<keyword evidence="3" id="KW-1015">Disulfide bond</keyword>
<feature type="signal peptide" evidence="4">
    <location>
        <begin position="1"/>
        <end position="20"/>
    </location>
</feature>
<dbReference type="AlphaFoldDB" id="A0A4Q0YW66"/>
<dbReference type="FunFam" id="3.40.30.10:FF:000013">
    <property type="entry name" value="Blast:Protein SCO1 homolog, mitochondrial"/>
    <property type="match status" value="1"/>
</dbReference>
<keyword evidence="2" id="KW-0186">Copper</keyword>
<dbReference type="EMBL" id="PEIB01000002">
    <property type="protein sequence ID" value="RXJ74494.1"/>
    <property type="molecule type" value="Genomic_DNA"/>
</dbReference>
<dbReference type="PANTHER" id="PTHR12151">
    <property type="entry name" value="ELECTRON TRANSPORT PROTIN SCO1/SENC FAMILY MEMBER"/>
    <property type="match status" value="1"/>
</dbReference>
<evidence type="ECO:0000256" key="2">
    <source>
        <dbReference type="PIRSR" id="PIRSR603782-1"/>
    </source>
</evidence>
<keyword evidence="4" id="KW-0732">Signal</keyword>
<dbReference type="GO" id="GO:0046872">
    <property type="term" value="F:metal ion binding"/>
    <property type="evidence" value="ECO:0007669"/>
    <property type="project" value="UniProtKB-KW"/>
</dbReference>
<dbReference type="CDD" id="cd02968">
    <property type="entry name" value="SCO"/>
    <property type="match status" value="1"/>
</dbReference>
<gene>
    <name evidence="5" type="ORF">CS022_02625</name>
</gene>
<feature type="binding site" evidence="2">
    <location>
        <position position="155"/>
    </location>
    <ligand>
        <name>Cu cation</name>
        <dbReference type="ChEBI" id="CHEBI:23378"/>
    </ligand>
</feature>
<feature type="binding site" evidence="2">
    <location>
        <position position="64"/>
    </location>
    <ligand>
        <name>Cu cation</name>
        <dbReference type="ChEBI" id="CHEBI:23378"/>
    </ligand>
</feature>
<comment type="similarity">
    <text evidence="1">Belongs to the SCO1/2 family.</text>
</comment>
<name>A0A4Q0YW66_9GAMM</name>
<dbReference type="InterPro" id="IPR036249">
    <property type="entry name" value="Thioredoxin-like_sf"/>
</dbReference>
<accession>A0A4Q0YW66</accession>
<feature type="disulfide bond" description="Redox-active" evidence="3">
    <location>
        <begin position="64"/>
        <end position="68"/>
    </location>
</feature>
<dbReference type="Gene3D" id="3.40.30.10">
    <property type="entry name" value="Glutaredoxin"/>
    <property type="match status" value="1"/>
</dbReference>
<dbReference type="Proteomes" id="UP000290287">
    <property type="component" value="Unassembled WGS sequence"/>
</dbReference>
<evidence type="ECO:0000313" key="5">
    <source>
        <dbReference type="EMBL" id="RXJ74494.1"/>
    </source>
</evidence>
<evidence type="ECO:0000256" key="4">
    <source>
        <dbReference type="SAM" id="SignalP"/>
    </source>
</evidence>
<dbReference type="PANTHER" id="PTHR12151:SF25">
    <property type="entry name" value="LINALOOL DEHYDRATASE_ISOMERASE DOMAIN-CONTAINING PROTEIN"/>
    <property type="match status" value="1"/>
</dbReference>
<organism evidence="5 6">
    <name type="scientific">Veronia nyctiphanis</name>
    <dbReference type="NCBI Taxonomy" id="1278244"/>
    <lineage>
        <taxon>Bacteria</taxon>
        <taxon>Pseudomonadati</taxon>
        <taxon>Pseudomonadota</taxon>
        <taxon>Gammaproteobacteria</taxon>
        <taxon>Vibrionales</taxon>
        <taxon>Vibrionaceae</taxon>
        <taxon>Veronia</taxon>
    </lineage>
</organism>
<evidence type="ECO:0000313" key="6">
    <source>
        <dbReference type="Proteomes" id="UP000290287"/>
    </source>
</evidence>
<protein>
    <submittedName>
        <fullName evidence="5">SCO family protein</fullName>
    </submittedName>
</protein>
<dbReference type="RefSeq" id="WP_129120964.1">
    <property type="nucleotide sequence ID" value="NZ_PEIB01000002.1"/>
</dbReference>
<evidence type="ECO:0000256" key="3">
    <source>
        <dbReference type="PIRSR" id="PIRSR603782-2"/>
    </source>
</evidence>
<dbReference type="InterPro" id="IPR003782">
    <property type="entry name" value="SCO1/SenC"/>
</dbReference>
<keyword evidence="2" id="KW-0479">Metal-binding</keyword>
<comment type="caution">
    <text evidence="5">The sequence shown here is derived from an EMBL/GenBank/DDBJ whole genome shotgun (WGS) entry which is preliminary data.</text>
</comment>